<organism evidence="2 3">
    <name type="scientific">Amphritea balenae</name>
    <dbReference type="NCBI Taxonomy" id="452629"/>
    <lineage>
        <taxon>Bacteria</taxon>
        <taxon>Pseudomonadati</taxon>
        <taxon>Pseudomonadota</taxon>
        <taxon>Gammaproteobacteria</taxon>
        <taxon>Oceanospirillales</taxon>
        <taxon>Oceanospirillaceae</taxon>
        <taxon>Amphritea</taxon>
    </lineage>
</organism>
<sequence>MNRSELQQFIFQEIANIAPEIEPDMVDIDEDLREELDIDSMDFMILTVALGKRLGISIPDTDHHLLNSINNLLNYLDNKLQE</sequence>
<evidence type="ECO:0000313" key="2">
    <source>
        <dbReference type="EMBL" id="RRC97937.1"/>
    </source>
</evidence>
<dbReference type="Pfam" id="PF00550">
    <property type="entry name" value="PP-binding"/>
    <property type="match status" value="1"/>
</dbReference>
<dbReference type="Proteomes" id="UP000267535">
    <property type="component" value="Unassembled WGS sequence"/>
</dbReference>
<evidence type="ECO:0000313" key="3">
    <source>
        <dbReference type="Proteomes" id="UP000267535"/>
    </source>
</evidence>
<dbReference type="SUPFAM" id="SSF47336">
    <property type="entry name" value="ACP-like"/>
    <property type="match status" value="1"/>
</dbReference>
<dbReference type="Gene3D" id="1.10.1200.10">
    <property type="entry name" value="ACP-like"/>
    <property type="match status" value="1"/>
</dbReference>
<gene>
    <name evidence="2" type="ORF">EHS89_15260</name>
</gene>
<reference evidence="2 3" key="1">
    <citation type="submission" date="2018-11" db="EMBL/GenBank/DDBJ databases">
        <title>The draft genome sequence of Amphritea balenae JAMM 1525T.</title>
        <authorList>
            <person name="Fang Z."/>
            <person name="Zhang Y."/>
            <person name="Han X."/>
        </authorList>
    </citation>
    <scope>NUCLEOTIDE SEQUENCE [LARGE SCALE GENOMIC DNA]</scope>
    <source>
        <strain evidence="2 3">JAMM 1525</strain>
    </source>
</reference>
<dbReference type="RefSeq" id="WP_124927031.1">
    <property type="nucleotide sequence ID" value="NZ_BMOH01000008.1"/>
</dbReference>
<dbReference type="EMBL" id="RQXV01000009">
    <property type="protein sequence ID" value="RRC97937.1"/>
    <property type="molecule type" value="Genomic_DNA"/>
</dbReference>
<accession>A0A3P1SLH1</accession>
<name>A0A3P1SLH1_9GAMM</name>
<proteinExistence type="predicted"/>
<dbReference type="InterPro" id="IPR009081">
    <property type="entry name" value="PP-bd_ACP"/>
</dbReference>
<dbReference type="InterPro" id="IPR036736">
    <property type="entry name" value="ACP-like_sf"/>
</dbReference>
<dbReference type="AlphaFoldDB" id="A0A3P1SLH1"/>
<protein>
    <submittedName>
        <fullName evidence="2">Acyl carrier protein</fullName>
    </submittedName>
</protein>
<dbReference type="PROSITE" id="PS50075">
    <property type="entry name" value="CARRIER"/>
    <property type="match status" value="1"/>
</dbReference>
<feature type="domain" description="Carrier" evidence="1">
    <location>
        <begin position="1"/>
        <end position="80"/>
    </location>
</feature>
<comment type="caution">
    <text evidence="2">The sequence shown here is derived from an EMBL/GenBank/DDBJ whole genome shotgun (WGS) entry which is preliminary data.</text>
</comment>
<keyword evidence="3" id="KW-1185">Reference proteome</keyword>
<evidence type="ECO:0000259" key="1">
    <source>
        <dbReference type="PROSITE" id="PS50075"/>
    </source>
</evidence>